<gene>
    <name evidence="8" type="ORF">DENIS_0598</name>
</gene>
<comment type="cofactor">
    <cofactor evidence="1">
        <name>[4Fe-4S] cluster</name>
        <dbReference type="ChEBI" id="CHEBI:49883"/>
    </cofactor>
</comment>
<dbReference type="InterPro" id="IPR006158">
    <property type="entry name" value="Cobalamin-bd"/>
</dbReference>
<dbReference type="Proteomes" id="UP000288096">
    <property type="component" value="Unassembled WGS sequence"/>
</dbReference>
<dbReference type="InterPro" id="IPR058240">
    <property type="entry name" value="rSAM_sf"/>
</dbReference>
<dbReference type="GO" id="GO:0046872">
    <property type="term" value="F:metal ion binding"/>
    <property type="evidence" value="ECO:0007669"/>
    <property type="project" value="UniProtKB-KW"/>
</dbReference>
<reference evidence="9" key="1">
    <citation type="submission" date="2017-11" db="EMBL/GenBank/DDBJ databases">
        <authorList>
            <person name="Watanabe M."/>
            <person name="Kojima H."/>
        </authorList>
    </citation>
    <scope>NUCLEOTIDE SEQUENCE [LARGE SCALE GENOMIC DNA]</scope>
    <source>
        <strain evidence="9">Tokyo 01</strain>
    </source>
</reference>
<dbReference type="GO" id="GO:0003824">
    <property type="term" value="F:catalytic activity"/>
    <property type="evidence" value="ECO:0007669"/>
    <property type="project" value="InterPro"/>
</dbReference>
<dbReference type="SMART" id="SM00729">
    <property type="entry name" value="Elp3"/>
    <property type="match status" value="1"/>
</dbReference>
<dbReference type="GO" id="GO:0031419">
    <property type="term" value="F:cobalamin binding"/>
    <property type="evidence" value="ECO:0007669"/>
    <property type="project" value="InterPro"/>
</dbReference>
<reference evidence="9" key="2">
    <citation type="submission" date="2019-01" db="EMBL/GenBank/DDBJ databases">
        <title>Genome sequence of Desulfonema ishimotonii strain Tokyo 01.</title>
        <authorList>
            <person name="Fukui M."/>
        </authorList>
    </citation>
    <scope>NUCLEOTIDE SEQUENCE [LARGE SCALE GENOMIC DNA]</scope>
    <source>
        <strain evidence="9">Tokyo 01</strain>
    </source>
</reference>
<dbReference type="SUPFAM" id="SSF102114">
    <property type="entry name" value="Radical SAM enzymes"/>
    <property type="match status" value="1"/>
</dbReference>
<dbReference type="InterPro" id="IPR007197">
    <property type="entry name" value="rSAM"/>
</dbReference>
<dbReference type="CDD" id="cd01335">
    <property type="entry name" value="Radical_SAM"/>
    <property type="match status" value="1"/>
</dbReference>
<dbReference type="PROSITE" id="PS51332">
    <property type="entry name" value="B12_BINDING"/>
    <property type="match status" value="1"/>
</dbReference>
<dbReference type="AlphaFoldDB" id="A0A401FRR1"/>
<evidence type="ECO:0000256" key="1">
    <source>
        <dbReference type="ARBA" id="ARBA00001966"/>
    </source>
</evidence>
<keyword evidence="4" id="KW-0408">Iron</keyword>
<proteinExistence type="predicted"/>
<feature type="domain" description="Radical SAM core" evidence="7">
    <location>
        <begin position="221"/>
        <end position="442"/>
    </location>
</feature>
<comment type="caution">
    <text evidence="8">The sequence shown here is derived from an EMBL/GenBank/DDBJ whole genome shotgun (WGS) entry which is preliminary data.</text>
</comment>
<organism evidence="8 9">
    <name type="scientific">Desulfonema ishimotonii</name>
    <dbReference type="NCBI Taxonomy" id="45657"/>
    <lineage>
        <taxon>Bacteria</taxon>
        <taxon>Pseudomonadati</taxon>
        <taxon>Thermodesulfobacteriota</taxon>
        <taxon>Desulfobacteria</taxon>
        <taxon>Desulfobacterales</taxon>
        <taxon>Desulfococcaceae</taxon>
        <taxon>Desulfonema</taxon>
    </lineage>
</organism>
<keyword evidence="2" id="KW-0949">S-adenosyl-L-methionine</keyword>
<dbReference type="InterPro" id="IPR006638">
    <property type="entry name" value="Elp3/MiaA/NifB-like_rSAM"/>
</dbReference>
<dbReference type="OrthoDB" id="9804952at2"/>
<dbReference type="PROSITE" id="PS51918">
    <property type="entry name" value="RADICAL_SAM"/>
    <property type="match status" value="1"/>
</dbReference>
<dbReference type="InterPro" id="IPR023404">
    <property type="entry name" value="rSAM_horseshoe"/>
</dbReference>
<evidence type="ECO:0000313" key="9">
    <source>
        <dbReference type="Proteomes" id="UP000288096"/>
    </source>
</evidence>
<evidence type="ECO:0000259" key="7">
    <source>
        <dbReference type="PROSITE" id="PS51918"/>
    </source>
</evidence>
<keyword evidence="9" id="KW-1185">Reference proteome</keyword>
<dbReference type="SFLD" id="SFLDG01123">
    <property type="entry name" value="methyltransferase_(Class_B)"/>
    <property type="match status" value="1"/>
</dbReference>
<accession>A0A401FRR1</accession>
<protein>
    <submittedName>
        <fullName evidence="8">B12-binding domain-containing radical SAM protei n</fullName>
    </submittedName>
</protein>
<dbReference type="Pfam" id="PF02310">
    <property type="entry name" value="B12-binding"/>
    <property type="match status" value="1"/>
</dbReference>
<dbReference type="RefSeq" id="WP_124327153.1">
    <property type="nucleotide sequence ID" value="NZ_BEXT01000001.1"/>
</dbReference>
<name>A0A401FRR1_9BACT</name>
<evidence type="ECO:0000256" key="5">
    <source>
        <dbReference type="ARBA" id="ARBA00023014"/>
    </source>
</evidence>
<feature type="domain" description="B12-binding" evidence="6">
    <location>
        <begin position="2"/>
        <end position="178"/>
    </location>
</feature>
<evidence type="ECO:0000256" key="3">
    <source>
        <dbReference type="ARBA" id="ARBA00022723"/>
    </source>
</evidence>
<dbReference type="EMBL" id="BEXT01000001">
    <property type="protein sequence ID" value="GBC59657.1"/>
    <property type="molecule type" value="Genomic_DNA"/>
</dbReference>
<evidence type="ECO:0000256" key="2">
    <source>
        <dbReference type="ARBA" id="ARBA00022691"/>
    </source>
</evidence>
<evidence type="ECO:0000259" key="6">
    <source>
        <dbReference type="PROSITE" id="PS51332"/>
    </source>
</evidence>
<evidence type="ECO:0000256" key="4">
    <source>
        <dbReference type="ARBA" id="ARBA00023004"/>
    </source>
</evidence>
<evidence type="ECO:0000313" key="8">
    <source>
        <dbReference type="EMBL" id="GBC59657.1"/>
    </source>
</evidence>
<dbReference type="SFLD" id="SFLDG01082">
    <property type="entry name" value="B12-binding_domain_containing"/>
    <property type="match status" value="1"/>
</dbReference>
<dbReference type="InterPro" id="IPR034466">
    <property type="entry name" value="Methyltransferase_Class_B"/>
</dbReference>
<dbReference type="Gene3D" id="3.80.30.20">
    <property type="entry name" value="tm_1862 like domain"/>
    <property type="match status" value="1"/>
</dbReference>
<dbReference type="Gene3D" id="3.40.50.280">
    <property type="entry name" value="Cobalamin-binding domain"/>
    <property type="match status" value="1"/>
</dbReference>
<dbReference type="GO" id="GO:0051539">
    <property type="term" value="F:4 iron, 4 sulfur cluster binding"/>
    <property type="evidence" value="ECO:0007669"/>
    <property type="project" value="UniProtKB-KW"/>
</dbReference>
<dbReference type="PANTHER" id="PTHR43409">
    <property type="entry name" value="ANAEROBIC MAGNESIUM-PROTOPORPHYRIN IX MONOMETHYL ESTER CYCLASE-RELATED"/>
    <property type="match status" value="1"/>
</dbReference>
<dbReference type="CDD" id="cd02068">
    <property type="entry name" value="radical_SAM_B12_BD"/>
    <property type="match status" value="1"/>
</dbReference>
<sequence length="538" mass="58710">MADILLIQPPVRDFYLTAKRTIPYGLACIASALSRSGFSVEIFDALATNKSRPLELPPEMAYLEPYYGTPDISPFGLFHGFRHFGYSFQHIGNIARASGAFLVGIASLFTAYSREAAETARVVRQNLPGCAIVLGGHHPTALPEASLSCGAADFAIRGEGEAALPLLAQAIRDGKGPESVPGIVFRKPGGGVRISPPAMMDHPDDYPLPAMNLVKQKFYRRKGRGSTVVTASRGCPMKCSYCSVGASSLKYRRRSVDSVLREIDRAFADGDAGFIDFEDENLSLNRDWFLALLTGIRERFGEDGPELRAMNGLFAPSLDETVIRAMKASGFRTLNLSLGSSSPAQLRRFRRPDVRPAVEQAIALAEKYGMEAVCYIIVGAPGQQAGDSVDDLLWLAARKALAGVSVFYPAPGSADYEKAEQSGLLPERFSLMRSSALPISHTTTRCEAATLLRLGRILNFIKQLRSRGEHLPEPVPCDAAIRLPADDRMAVGRHLLACFLHDGQIRGMTPKCEIFAHRIAPAVTERFLCGLRRLWPEI</sequence>
<keyword evidence="3" id="KW-0479">Metal-binding</keyword>
<dbReference type="SFLD" id="SFLDS00029">
    <property type="entry name" value="Radical_SAM"/>
    <property type="match status" value="1"/>
</dbReference>
<keyword evidence="5" id="KW-0411">Iron-sulfur</keyword>
<dbReference type="InterPro" id="IPR051198">
    <property type="entry name" value="BchE-like"/>
</dbReference>
<dbReference type="Pfam" id="PF04055">
    <property type="entry name" value="Radical_SAM"/>
    <property type="match status" value="1"/>
</dbReference>